<protein>
    <submittedName>
        <fullName evidence="1">DUF883 family protein</fullName>
    </submittedName>
</protein>
<gene>
    <name evidence="1" type="ORF">OXU80_07295</name>
</gene>
<name>A0ACD4NT04_9HYPH</name>
<accession>A0ACD4NT04</accession>
<sequence>MSDTSATENLDKRAAAAGASGREDRETLEAQVARLREDLQGVAEAMKSLASHQAEGAKRQAFALRDDVRDRGERYVRQAQEAASEFEDQVAERVRAEPIKSVLIAAAVGYVYARLFR</sequence>
<organism evidence="1 2">
    <name type="scientific">Antarcticirhabdus aurantiaca</name>
    <dbReference type="NCBI Taxonomy" id="2606717"/>
    <lineage>
        <taxon>Bacteria</taxon>
        <taxon>Pseudomonadati</taxon>
        <taxon>Pseudomonadota</taxon>
        <taxon>Alphaproteobacteria</taxon>
        <taxon>Hyphomicrobiales</taxon>
        <taxon>Aurantimonadaceae</taxon>
        <taxon>Antarcticirhabdus</taxon>
    </lineage>
</organism>
<dbReference type="EMBL" id="CP113520">
    <property type="protein sequence ID" value="WAJ30008.1"/>
    <property type="molecule type" value="Genomic_DNA"/>
</dbReference>
<keyword evidence="2" id="KW-1185">Reference proteome</keyword>
<dbReference type="Proteomes" id="UP001163223">
    <property type="component" value="Chromosome"/>
</dbReference>
<proteinExistence type="predicted"/>
<evidence type="ECO:0000313" key="2">
    <source>
        <dbReference type="Proteomes" id="UP001163223"/>
    </source>
</evidence>
<reference evidence="1" key="1">
    <citation type="submission" date="2022-11" db="EMBL/GenBank/DDBJ databases">
        <title>beta-Carotene-producing bacterium, Jeongeuplla avenae sp. nov., alleviates the salt stress of Arabidopsis seedlings.</title>
        <authorList>
            <person name="Jiang L."/>
            <person name="Lee J."/>
        </authorList>
    </citation>
    <scope>NUCLEOTIDE SEQUENCE</scope>
    <source>
        <strain evidence="1">DY_R2A_6</strain>
    </source>
</reference>
<evidence type="ECO:0000313" key="1">
    <source>
        <dbReference type="EMBL" id="WAJ30008.1"/>
    </source>
</evidence>